<feature type="domain" description="DUF4253" evidence="1">
    <location>
        <begin position="207"/>
        <end position="310"/>
    </location>
</feature>
<name>A0ABY6B7D1_9GAMM</name>
<dbReference type="InterPro" id="IPR025349">
    <property type="entry name" value="DUF4253"/>
</dbReference>
<accession>A0ABY6B7D1</accession>
<protein>
    <submittedName>
        <fullName evidence="2">DUF4253 domain-containing protein</fullName>
    </submittedName>
</protein>
<proteinExistence type="predicted"/>
<dbReference type="EMBL" id="CP104694">
    <property type="protein sequence ID" value="UXI65805.1"/>
    <property type="molecule type" value="Genomic_DNA"/>
</dbReference>
<evidence type="ECO:0000259" key="1">
    <source>
        <dbReference type="Pfam" id="PF14062"/>
    </source>
</evidence>
<dbReference type="Pfam" id="PF14062">
    <property type="entry name" value="DUF4253"/>
    <property type="match status" value="1"/>
</dbReference>
<evidence type="ECO:0000313" key="2">
    <source>
        <dbReference type="EMBL" id="UXI65805.1"/>
    </source>
</evidence>
<organism evidence="2 3">
    <name type="scientific">Tahibacter amnicola</name>
    <dbReference type="NCBI Taxonomy" id="2976241"/>
    <lineage>
        <taxon>Bacteria</taxon>
        <taxon>Pseudomonadati</taxon>
        <taxon>Pseudomonadota</taxon>
        <taxon>Gammaproteobacteria</taxon>
        <taxon>Lysobacterales</taxon>
        <taxon>Rhodanobacteraceae</taxon>
        <taxon>Tahibacter</taxon>
    </lineage>
</organism>
<dbReference type="Proteomes" id="UP001064632">
    <property type="component" value="Chromosome"/>
</dbReference>
<dbReference type="RefSeq" id="WP_261692801.1">
    <property type="nucleotide sequence ID" value="NZ_CP104694.1"/>
</dbReference>
<gene>
    <name evidence="2" type="ORF">N4264_13630</name>
</gene>
<evidence type="ECO:0000313" key="3">
    <source>
        <dbReference type="Proteomes" id="UP001064632"/>
    </source>
</evidence>
<reference evidence="2" key="1">
    <citation type="submission" date="2022-09" db="EMBL/GenBank/DDBJ databases">
        <title>Tahibacter sp. nov., isolated from a fresh water.</title>
        <authorList>
            <person name="Baek J.H."/>
            <person name="Lee J.K."/>
            <person name="Kim J.M."/>
            <person name="Jeon C.O."/>
        </authorList>
    </citation>
    <scope>NUCLEOTIDE SEQUENCE</scope>
    <source>
        <strain evidence="2">W38</strain>
    </source>
</reference>
<keyword evidence="3" id="KW-1185">Reference proteome</keyword>
<sequence length="313" mass="35199">MPTDTADIRSVFEATPLESAALAEVAVLDTSETVVAFELAGIDPLAAWRCARERVRDTGRWPVLTLVGAGRSGAWSRVVASEDYFSRFYFEEEERDRRRDDEPETILQAAQAVDVAGALAAIPDDTTGFLFELLDVALAETRRRFGKAPVVDDPGEFLLRELIYDQHALERWFFEWERRNGTDALQLAGDGLAHLEWFAPPPEEQALLLLPSARHWEAPAYIHWFGALRCNSQTIVALLREWHARFGAELVAHYGTILQFGVARPPATPEAAFELAWQQHVVAPCTTLLPGVSVRNHARALLHAQRWFLHERP</sequence>